<proteinExistence type="inferred from homology"/>
<keyword evidence="2 6" id="KW-0479">Metal-binding</keyword>
<gene>
    <name evidence="10" type="ORF">B4099_0400</name>
    <name evidence="9" type="ORF">SB48_HM08orf04609</name>
</gene>
<name>A0A0C5CAI6_HEYCO</name>
<dbReference type="RefSeq" id="WP_035182012.1">
    <property type="nucleotide sequence ID" value="NZ_CP010525.1"/>
</dbReference>
<dbReference type="InterPro" id="IPR001333">
    <property type="entry name" value="Peptidase_M32_Taq"/>
</dbReference>
<accession>A0A0C5CAI6</accession>
<evidence type="ECO:0000256" key="4">
    <source>
        <dbReference type="ARBA" id="ARBA00022833"/>
    </source>
</evidence>
<keyword evidence="4 6" id="KW-0862">Zinc</keyword>
<dbReference type="PANTHER" id="PTHR34217">
    <property type="entry name" value="METAL-DEPENDENT CARBOXYPEPTIDASE"/>
    <property type="match status" value="1"/>
</dbReference>
<dbReference type="Pfam" id="PF08439">
    <property type="entry name" value="Peptidase_M3_N"/>
    <property type="match status" value="1"/>
</dbReference>
<evidence type="ECO:0000256" key="3">
    <source>
        <dbReference type="ARBA" id="ARBA00022801"/>
    </source>
</evidence>
<dbReference type="Pfam" id="PF01432">
    <property type="entry name" value="Peptidase_M3"/>
    <property type="match status" value="1"/>
</dbReference>
<evidence type="ECO:0000313" key="10">
    <source>
        <dbReference type="EMBL" id="KYC67675.1"/>
    </source>
</evidence>
<dbReference type="GO" id="GO:0006508">
    <property type="term" value="P:proteolysis"/>
    <property type="evidence" value="ECO:0007669"/>
    <property type="project" value="UniProtKB-KW"/>
</dbReference>
<sequence>MKYKNTWDLDAVIPGGTKSPELQEKLRGLKEEIGQYKSRLDGWAFSKDPSPEPFKAILKKQEEIEKGLSQSATFVQMWHDAYMDDDYANVVMGQIMDLYSEMQKLGTTFQKKLVAISDEDWKKFLQDKELSEVSFALNETRDEGKRLLSEEEEKLIADLNQDGLAGWSRLYDTAVSVMTIPFTDKEGKTVSLSVGQAMNRMYADPDPEVRKQLFENWEAAWEKYAPVFADTLNHLDGYRITLQKAHGRKSFLEEPLEYNRMSEDTLHAMWKAVSENKQPFVDFLNQKAKIFGMEKLGWQDVDAPVALGDMKPARFTYDEACDFVIQHFASFGPKLSAFAKHALENRWVEAEDRPNKRPGGYCTSLPEFEESRIFMTFTGSTNDASTLAHELGHAFHSHVMRDLPRLNREYAMNVAETASTFAETIIGNATVANAKSKEEKVSLLNAKLENATAMFLNIHARFLFEKSFYEERSKGIVSEQRLNELMEKAQKEAYAGSLSGYHPHFWCSKLHFFIDDVPFYNFPYTFGYLFSLGIYAEFLKNPDGFEDKYIALLRDTGRMKVEDLAKKHLGVDLTKPDFWAAGINLMAEDAREFIRLSDELLGK</sequence>
<evidence type="ECO:0000313" key="11">
    <source>
        <dbReference type="Proteomes" id="UP000032024"/>
    </source>
</evidence>
<dbReference type="InterPro" id="IPR013647">
    <property type="entry name" value="OligopepF_N_dom"/>
</dbReference>
<keyword evidence="3 6" id="KW-0378">Hydrolase</keyword>
<dbReference type="Gene3D" id="1.20.140.70">
    <property type="entry name" value="Oligopeptidase f, N-terminal domain"/>
    <property type="match status" value="1"/>
</dbReference>
<dbReference type="NCBIfam" id="TIGR02290">
    <property type="entry name" value="M3_fam_3"/>
    <property type="match status" value="1"/>
</dbReference>
<dbReference type="PANTHER" id="PTHR34217:SF1">
    <property type="entry name" value="CARBOXYPEPTIDASE 1"/>
    <property type="match status" value="1"/>
</dbReference>
<dbReference type="GO" id="GO:0004222">
    <property type="term" value="F:metalloendopeptidase activity"/>
    <property type="evidence" value="ECO:0007669"/>
    <property type="project" value="InterPro"/>
</dbReference>
<evidence type="ECO:0000313" key="12">
    <source>
        <dbReference type="Proteomes" id="UP000075304"/>
    </source>
</evidence>
<feature type="domain" description="Peptidase M3A/M3B catalytic" evidence="7">
    <location>
        <begin position="201"/>
        <end position="583"/>
    </location>
</feature>
<dbReference type="InterPro" id="IPR001567">
    <property type="entry name" value="Pept_M3A_M3B_dom"/>
</dbReference>
<evidence type="ECO:0000256" key="5">
    <source>
        <dbReference type="ARBA" id="ARBA00023049"/>
    </source>
</evidence>
<dbReference type="Gene3D" id="1.10.1370.20">
    <property type="entry name" value="Oligoendopeptidase f, C-terminal domain"/>
    <property type="match status" value="1"/>
</dbReference>
<evidence type="ECO:0000259" key="8">
    <source>
        <dbReference type="Pfam" id="PF08439"/>
    </source>
</evidence>
<dbReference type="MEROPS" id="M03.A08"/>
<dbReference type="SUPFAM" id="SSF55486">
    <property type="entry name" value="Metalloproteases ('zincins'), catalytic domain"/>
    <property type="match status" value="1"/>
</dbReference>
<dbReference type="AlphaFoldDB" id="A0A0C5CAI6"/>
<dbReference type="GO" id="GO:0004181">
    <property type="term" value="F:metallocarboxypeptidase activity"/>
    <property type="evidence" value="ECO:0007669"/>
    <property type="project" value="InterPro"/>
</dbReference>
<keyword evidence="1 6" id="KW-0645">Protease</keyword>
<dbReference type="STRING" id="1398.AB434_2416"/>
<evidence type="ECO:0000256" key="1">
    <source>
        <dbReference type="ARBA" id="ARBA00022670"/>
    </source>
</evidence>
<dbReference type="InterPro" id="IPR011977">
    <property type="entry name" value="Pept_M3B_clade3"/>
</dbReference>
<dbReference type="Proteomes" id="UP000032024">
    <property type="component" value="Chromosome"/>
</dbReference>
<comment type="similarity">
    <text evidence="6">Belongs to the peptidase M3 family.</text>
</comment>
<dbReference type="Proteomes" id="UP000075304">
    <property type="component" value="Unassembled WGS sequence"/>
</dbReference>
<dbReference type="EMBL" id="LQYI01000066">
    <property type="protein sequence ID" value="KYC67675.1"/>
    <property type="molecule type" value="Genomic_DNA"/>
</dbReference>
<organism evidence="10 12">
    <name type="scientific">Heyndrickxia coagulans</name>
    <name type="common">Weizmannia coagulans</name>
    <dbReference type="NCBI Taxonomy" id="1398"/>
    <lineage>
        <taxon>Bacteria</taxon>
        <taxon>Bacillati</taxon>
        <taxon>Bacillota</taxon>
        <taxon>Bacilli</taxon>
        <taxon>Bacillales</taxon>
        <taxon>Bacillaceae</taxon>
        <taxon>Heyndrickxia</taxon>
    </lineage>
</organism>
<evidence type="ECO:0000259" key="7">
    <source>
        <dbReference type="Pfam" id="PF01432"/>
    </source>
</evidence>
<dbReference type="InterPro" id="IPR042088">
    <property type="entry name" value="OligoPept_F_C"/>
</dbReference>
<dbReference type="InterPro" id="IPR034006">
    <property type="entry name" value="M3B_PepF_2"/>
</dbReference>
<reference evidence="11" key="2">
    <citation type="submission" date="2015-01" db="EMBL/GenBank/DDBJ databases">
        <title>Comparative genome analysis of Bacillus coagulans HM-08, Clostridium butyricum HM-68, Bacillus subtilis HM-66 and Bacillus paralicheniformis BL-09.</title>
        <authorList>
            <person name="Zhang H."/>
        </authorList>
    </citation>
    <scope>NUCLEOTIDE SEQUENCE [LARGE SCALE GENOMIC DNA]</scope>
    <source>
        <strain evidence="11">HM-08</strain>
    </source>
</reference>
<evidence type="ECO:0000313" key="9">
    <source>
        <dbReference type="EMBL" id="AJO23679.1"/>
    </source>
</evidence>
<comment type="cofactor">
    <cofactor evidence="6">
        <name>Zn(2+)</name>
        <dbReference type="ChEBI" id="CHEBI:29105"/>
    </cofactor>
    <text evidence="6">Binds 1 zinc ion.</text>
</comment>
<reference evidence="10 12" key="3">
    <citation type="submission" date="2016-01" db="EMBL/GenBank/DDBJ databases">
        <title>Genome Sequences of Twelve Sporeforming Bacillus Species Isolated from Foods.</title>
        <authorList>
            <person name="Berendsen E.M."/>
            <person name="Wells-Bennik M.H."/>
            <person name="Krawcyk A.O."/>
            <person name="De Jong A."/>
            <person name="Holsappel S."/>
            <person name="Eijlander R.T."/>
            <person name="Kuipers O.P."/>
        </authorList>
    </citation>
    <scope>NUCLEOTIDE SEQUENCE [LARGE SCALE GENOMIC DNA]</scope>
    <source>
        <strain evidence="10 12">B4099</strain>
    </source>
</reference>
<dbReference type="CDD" id="cd09607">
    <property type="entry name" value="M3B_PepF"/>
    <property type="match status" value="1"/>
</dbReference>
<keyword evidence="11" id="KW-1185">Reference proteome</keyword>
<dbReference type="EMBL" id="CP010525">
    <property type="protein sequence ID" value="AJO23679.1"/>
    <property type="molecule type" value="Genomic_DNA"/>
</dbReference>
<protein>
    <submittedName>
        <fullName evidence="9">Oligoendopeptidase</fullName>
    </submittedName>
</protein>
<dbReference type="PATRIC" id="fig|1398.18.peg.2862"/>
<evidence type="ECO:0000256" key="6">
    <source>
        <dbReference type="RuleBase" id="RU003435"/>
    </source>
</evidence>
<reference evidence="9" key="1">
    <citation type="submission" date="2015-01" db="EMBL/GenBank/DDBJ databases">
        <title>Comparative genome analysis of Bacillus coagulans HM-08, Clostridium butyricum HM-68, Bacillus subtilis HM-66 and Bacillus licheniformis BL-09.</title>
        <authorList>
            <person name="Zhang H."/>
        </authorList>
    </citation>
    <scope>NUCLEOTIDE SEQUENCE [LARGE SCALE GENOMIC DNA]</scope>
    <source>
        <strain evidence="9">HM-08</strain>
    </source>
</reference>
<dbReference type="GO" id="GO:0046872">
    <property type="term" value="F:metal ion binding"/>
    <property type="evidence" value="ECO:0007669"/>
    <property type="project" value="UniProtKB-UniRule"/>
</dbReference>
<evidence type="ECO:0000256" key="2">
    <source>
        <dbReference type="ARBA" id="ARBA00022723"/>
    </source>
</evidence>
<feature type="domain" description="Oligopeptidase F N-terminal" evidence="8">
    <location>
        <begin position="113"/>
        <end position="179"/>
    </location>
</feature>
<keyword evidence="5 6" id="KW-0482">Metalloprotease</keyword>